<dbReference type="CDD" id="cd16334">
    <property type="entry name" value="LppX-like"/>
    <property type="match status" value="1"/>
</dbReference>
<organism evidence="6 7">
    <name type="scientific">Yimella lutea</name>
    <dbReference type="NCBI Taxonomy" id="587872"/>
    <lineage>
        <taxon>Bacteria</taxon>
        <taxon>Bacillati</taxon>
        <taxon>Actinomycetota</taxon>
        <taxon>Actinomycetes</taxon>
        <taxon>Micrococcales</taxon>
        <taxon>Dermacoccaceae</taxon>
        <taxon>Yimella</taxon>
    </lineage>
</organism>
<dbReference type="Pfam" id="PF07161">
    <property type="entry name" value="LppX_LprAFG"/>
    <property type="match status" value="1"/>
</dbReference>
<proteinExistence type="inferred from homology"/>
<dbReference type="RefSeq" id="WP_168990143.1">
    <property type="nucleotide sequence ID" value="NZ_BAABCI010000023.1"/>
</dbReference>
<comment type="similarity">
    <text evidence="2">Belongs to the LppX/LprAFG lipoprotein family.</text>
</comment>
<keyword evidence="3" id="KW-1003">Cell membrane</keyword>
<reference evidence="6 7" key="1">
    <citation type="submission" date="2019-06" db="EMBL/GenBank/DDBJ databases">
        <title>Sequencing the genomes of 1000 actinobacteria strains.</title>
        <authorList>
            <person name="Klenk H.-P."/>
        </authorList>
    </citation>
    <scope>NUCLEOTIDE SEQUENCE [LARGE SCALE GENOMIC DNA]</scope>
    <source>
        <strain evidence="6 7">DSM 19828</strain>
    </source>
</reference>
<comment type="subcellular location">
    <subcellularLocation>
        <location evidence="1">Cell envelope</location>
    </subcellularLocation>
</comment>
<feature type="chain" id="PRO_5022034632" evidence="5">
    <location>
        <begin position="21"/>
        <end position="245"/>
    </location>
</feature>
<dbReference type="PROSITE" id="PS51257">
    <property type="entry name" value="PROKAR_LIPOPROTEIN"/>
    <property type="match status" value="1"/>
</dbReference>
<dbReference type="Gene3D" id="2.50.20.20">
    <property type="match status" value="1"/>
</dbReference>
<comment type="caution">
    <text evidence="6">The sequence shown here is derived from an EMBL/GenBank/DDBJ whole genome shotgun (WGS) entry which is preliminary data.</text>
</comment>
<evidence type="ECO:0000256" key="1">
    <source>
        <dbReference type="ARBA" id="ARBA00004196"/>
    </source>
</evidence>
<feature type="signal peptide" evidence="5">
    <location>
        <begin position="1"/>
        <end position="20"/>
    </location>
</feature>
<dbReference type="EMBL" id="VFMO01000001">
    <property type="protein sequence ID" value="TQJ15912.1"/>
    <property type="molecule type" value="Genomic_DNA"/>
</dbReference>
<gene>
    <name evidence="6" type="ORF">FB459_3489</name>
</gene>
<keyword evidence="7" id="KW-1185">Reference proteome</keyword>
<sequence length="245" mass="25402">MRVRTSKSSALSTAGAVVLAASLLVTGCSSTKDKKEGPTGSSGKELTATDRLTEAKKVLDGTPGYHFKLQGTDVPKDSSGVLSGEGDVIAKPAFKGTLNVQAGSLAASVPVTSVDGKTWAKMPFSAKTTTINPNTYGAPDPNVLFSKDKGVSTLLPQTKGAKLGGKLRDGKDIVQEITGSLPGSAIKAVLYMGDGTGTFSVKYGLTDDNQVRSAQVIGPFFKGSDKTRYDLTFTNYGQTVDITAP</sequence>
<dbReference type="GO" id="GO:0030313">
    <property type="term" value="C:cell envelope"/>
    <property type="evidence" value="ECO:0007669"/>
    <property type="project" value="UniProtKB-SubCell"/>
</dbReference>
<evidence type="ECO:0000256" key="2">
    <source>
        <dbReference type="ARBA" id="ARBA00009194"/>
    </source>
</evidence>
<evidence type="ECO:0000256" key="5">
    <source>
        <dbReference type="SAM" id="SignalP"/>
    </source>
</evidence>
<dbReference type="InterPro" id="IPR009830">
    <property type="entry name" value="LppX/LprAFG"/>
</dbReference>
<accession>A0A542EKN5</accession>
<name>A0A542EKN5_9MICO</name>
<keyword evidence="3" id="KW-0472">Membrane</keyword>
<protein>
    <submittedName>
        <fullName evidence="6">Lipoprotein LprG</fullName>
    </submittedName>
</protein>
<dbReference type="SUPFAM" id="SSF89392">
    <property type="entry name" value="Prokaryotic lipoproteins and lipoprotein localization factors"/>
    <property type="match status" value="1"/>
</dbReference>
<keyword evidence="5" id="KW-0732">Signal</keyword>
<evidence type="ECO:0000313" key="7">
    <source>
        <dbReference type="Proteomes" id="UP000320806"/>
    </source>
</evidence>
<keyword evidence="6" id="KW-0449">Lipoprotein</keyword>
<evidence type="ECO:0000256" key="3">
    <source>
        <dbReference type="ARBA" id="ARBA00022475"/>
    </source>
</evidence>
<feature type="region of interest" description="Disordered" evidence="4">
    <location>
        <begin position="30"/>
        <end position="49"/>
    </location>
</feature>
<evidence type="ECO:0000256" key="4">
    <source>
        <dbReference type="SAM" id="MobiDB-lite"/>
    </source>
</evidence>
<evidence type="ECO:0000313" key="6">
    <source>
        <dbReference type="EMBL" id="TQJ15912.1"/>
    </source>
</evidence>
<dbReference type="InterPro" id="IPR029046">
    <property type="entry name" value="LolA/LolB/LppX"/>
</dbReference>
<dbReference type="Proteomes" id="UP000320806">
    <property type="component" value="Unassembled WGS sequence"/>
</dbReference>
<dbReference type="AlphaFoldDB" id="A0A542EKN5"/>